<evidence type="ECO:0000313" key="1">
    <source>
        <dbReference type="EMBL" id="KAB7504570.1"/>
    </source>
</evidence>
<reference evidence="1 2" key="1">
    <citation type="journal article" date="2019" name="PLoS Biol.">
        <title>Sex chromosomes control vertical transmission of feminizing Wolbachia symbionts in an isopod.</title>
        <authorList>
            <person name="Becking T."/>
            <person name="Chebbi M.A."/>
            <person name="Giraud I."/>
            <person name="Moumen B."/>
            <person name="Laverre T."/>
            <person name="Caubet Y."/>
            <person name="Peccoud J."/>
            <person name="Gilbert C."/>
            <person name="Cordaux R."/>
        </authorList>
    </citation>
    <scope>NUCLEOTIDE SEQUENCE [LARGE SCALE GENOMIC DNA]</scope>
    <source>
        <strain evidence="1">ANa2</strain>
        <tissue evidence="1">Whole body excluding digestive tract and cuticle</tissue>
    </source>
</reference>
<protein>
    <submittedName>
        <fullName evidence="1">Uncharacterized protein</fullName>
    </submittedName>
</protein>
<evidence type="ECO:0000313" key="2">
    <source>
        <dbReference type="Proteomes" id="UP000326759"/>
    </source>
</evidence>
<dbReference type="AlphaFoldDB" id="A0A5N5TI20"/>
<dbReference type="Proteomes" id="UP000326759">
    <property type="component" value="Unassembled WGS sequence"/>
</dbReference>
<name>A0A5N5TI20_9CRUS</name>
<dbReference type="EMBL" id="SEYY01002833">
    <property type="protein sequence ID" value="KAB7504570.1"/>
    <property type="molecule type" value="Genomic_DNA"/>
</dbReference>
<keyword evidence="2" id="KW-1185">Reference proteome</keyword>
<organism evidence="1 2">
    <name type="scientific">Armadillidium nasatum</name>
    <dbReference type="NCBI Taxonomy" id="96803"/>
    <lineage>
        <taxon>Eukaryota</taxon>
        <taxon>Metazoa</taxon>
        <taxon>Ecdysozoa</taxon>
        <taxon>Arthropoda</taxon>
        <taxon>Crustacea</taxon>
        <taxon>Multicrustacea</taxon>
        <taxon>Malacostraca</taxon>
        <taxon>Eumalacostraca</taxon>
        <taxon>Peracarida</taxon>
        <taxon>Isopoda</taxon>
        <taxon>Oniscidea</taxon>
        <taxon>Crinocheta</taxon>
        <taxon>Armadillidiidae</taxon>
        <taxon>Armadillidium</taxon>
    </lineage>
</organism>
<proteinExistence type="predicted"/>
<gene>
    <name evidence="1" type="ORF">Anas_08354</name>
</gene>
<sequence length="164" mass="19579">MKKYWNYTKLIISMDDLSKENEPKFDKIINKDASFEKTLNTNLTDDSYIEEEIFFGPISSKEEKLIEMWKNRKTEYYSPSRFQNLDLNTEKRVEERKSSMEQDSDILKSLSTCNVQNFNCQLSDSDMTNADEHLVRITNLRLSECEDIHMKSDTRRDTFVEYYC</sequence>
<comment type="caution">
    <text evidence="1">The sequence shown here is derived from an EMBL/GenBank/DDBJ whole genome shotgun (WGS) entry which is preliminary data.</text>
</comment>
<accession>A0A5N5TI20</accession>